<evidence type="ECO:0000256" key="6">
    <source>
        <dbReference type="ARBA" id="ARBA00022729"/>
    </source>
</evidence>
<dbReference type="Pfam" id="PF07715">
    <property type="entry name" value="Plug"/>
    <property type="match status" value="1"/>
</dbReference>
<dbReference type="FunFam" id="2.40.170.20:FF:000005">
    <property type="entry name" value="TonB-dependent siderophore receptor"/>
    <property type="match status" value="1"/>
</dbReference>
<dbReference type="InterPro" id="IPR036942">
    <property type="entry name" value="Beta-barrel_TonB_sf"/>
</dbReference>
<keyword evidence="9 12" id="KW-0472">Membrane</keyword>
<dbReference type="GO" id="GO:0015891">
    <property type="term" value="P:siderophore transport"/>
    <property type="evidence" value="ECO:0007669"/>
    <property type="project" value="InterPro"/>
</dbReference>
<keyword evidence="5 12" id="KW-0812">Transmembrane</keyword>
<dbReference type="OrthoDB" id="9790771at2"/>
<evidence type="ECO:0000259" key="16">
    <source>
        <dbReference type="Pfam" id="PF07715"/>
    </source>
</evidence>
<name>A0A323V1L1_9RHOO</name>
<evidence type="ECO:0000256" key="1">
    <source>
        <dbReference type="ARBA" id="ARBA00004571"/>
    </source>
</evidence>
<dbReference type="InterPro" id="IPR010105">
    <property type="entry name" value="TonB_sidphr_rcpt"/>
</dbReference>
<dbReference type="GO" id="GO:0009279">
    <property type="term" value="C:cell outer membrane"/>
    <property type="evidence" value="ECO:0007669"/>
    <property type="project" value="UniProtKB-SubCell"/>
</dbReference>
<dbReference type="Pfam" id="PF00593">
    <property type="entry name" value="TonB_dep_Rec_b-barrel"/>
    <property type="match status" value="1"/>
</dbReference>
<dbReference type="PANTHER" id="PTHR32552:SF90">
    <property type="entry name" value="METAL-PSEUDOPALINE RECEPTOR CNTO"/>
    <property type="match status" value="1"/>
</dbReference>
<keyword evidence="6 14" id="KW-0732">Signal</keyword>
<evidence type="ECO:0000313" key="18">
    <source>
        <dbReference type="Proteomes" id="UP000248259"/>
    </source>
</evidence>
<dbReference type="InterPro" id="IPR000531">
    <property type="entry name" value="Beta-barrel_TonB"/>
</dbReference>
<dbReference type="InterPro" id="IPR037066">
    <property type="entry name" value="Plug_dom_sf"/>
</dbReference>
<dbReference type="CDD" id="cd01347">
    <property type="entry name" value="ligand_gated_channel"/>
    <property type="match status" value="1"/>
</dbReference>
<dbReference type="InterPro" id="IPR012910">
    <property type="entry name" value="Plug_dom"/>
</dbReference>
<dbReference type="Gene3D" id="2.40.170.20">
    <property type="entry name" value="TonB-dependent receptor, beta-barrel domain"/>
    <property type="match status" value="1"/>
</dbReference>
<evidence type="ECO:0000256" key="11">
    <source>
        <dbReference type="ARBA" id="ARBA00023237"/>
    </source>
</evidence>
<evidence type="ECO:0000256" key="10">
    <source>
        <dbReference type="ARBA" id="ARBA00023170"/>
    </source>
</evidence>
<dbReference type="SUPFAM" id="SSF56935">
    <property type="entry name" value="Porins"/>
    <property type="match status" value="1"/>
</dbReference>
<feature type="domain" description="TonB-dependent receptor plug" evidence="16">
    <location>
        <begin position="58"/>
        <end position="161"/>
    </location>
</feature>
<keyword evidence="4 12" id="KW-1134">Transmembrane beta strand</keyword>
<keyword evidence="10 17" id="KW-0675">Receptor</keyword>
<dbReference type="RefSeq" id="WP_110522920.1">
    <property type="nucleotide sequence ID" value="NZ_QKOE01000001.1"/>
</dbReference>
<evidence type="ECO:0000256" key="4">
    <source>
        <dbReference type="ARBA" id="ARBA00022452"/>
    </source>
</evidence>
<comment type="subcellular location">
    <subcellularLocation>
        <location evidence="1 12">Cell outer membrane</location>
        <topology evidence="1 12">Multi-pass membrane protein</topology>
    </subcellularLocation>
</comment>
<dbReference type="NCBIfam" id="TIGR01783">
    <property type="entry name" value="TonB-siderophor"/>
    <property type="match status" value="1"/>
</dbReference>
<keyword evidence="18" id="KW-1185">Reference proteome</keyword>
<evidence type="ECO:0000256" key="12">
    <source>
        <dbReference type="PROSITE-ProRule" id="PRU01360"/>
    </source>
</evidence>
<dbReference type="GO" id="GO:0038023">
    <property type="term" value="F:signaling receptor activity"/>
    <property type="evidence" value="ECO:0007669"/>
    <property type="project" value="InterPro"/>
</dbReference>
<sequence length="695" mass="77103">MNRYVLILLTTLLLTSATSLATAAVDTELSAVEVVGRGQSGDYHQQESSGATRTDTPLREVPQAVRVMPRQLVDDIGAVRLDDTLDYVSGVSRQNNFGGQWDNFAIRGLAGNENTGLGFLLNGFAGNRGFNAPRDTANVERIEFLKGPAAALYGSSEPGGTVNIVTKKPRFSAAHSVETYIGSYDLYRLAVDSTGPLTESLAYRINAAVEDRGSFRDKIDSERQFFAPALTWVLGAATVLNYEAEYLRQKAPLDRGVIAIGGRFDTVSRTRFLGEPNDGDILIENLTHQLSLDHQLNDMWRTRIGLAYKTGTLDGYSTEARPALNGSVLTRQRRYRDYASEDLSLQAELIGSFTTGALRHDLLTGFETYRFDLDQRMQRVNGSPYGIDVFNPVYGQTPPPLAPNTDTSERQLNTAWFIQDQISLSERWKLLAGLRIDHFDQRIDNHRNNTVRKQDHLARSPRIGLSYLATPQWSLYVSAGTTFRPNTGIDRFDQAFDPETGRALEAGIKYESADGRLGANAAIFDIRKKNVLTRDPVDSNYSVAAGEVRSRGLEFDLSGRIDRFWRVTASFAYLDAEVTRDNNPQLEGKPLLNVPRTSASLLAVREAPLTDGSRYGIGGGLSYAGERAGDALDTFKLPSYTTAKLLAYWRISDQLRVSLDVDNLFDRTFYASSYDRWWITPGTARVITVGLQAKF</sequence>
<evidence type="ECO:0000259" key="15">
    <source>
        <dbReference type="Pfam" id="PF00593"/>
    </source>
</evidence>
<evidence type="ECO:0000256" key="13">
    <source>
        <dbReference type="RuleBase" id="RU003357"/>
    </source>
</evidence>
<dbReference type="FunFam" id="2.170.130.10:FF:000001">
    <property type="entry name" value="Catecholate siderophore TonB-dependent receptor"/>
    <property type="match status" value="1"/>
</dbReference>
<dbReference type="PROSITE" id="PS52016">
    <property type="entry name" value="TONB_DEPENDENT_REC_3"/>
    <property type="match status" value="1"/>
</dbReference>
<dbReference type="Gene3D" id="2.170.130.10">
    <property type="entry name" value="TonB-dependent receptor, plug domain"/>
    <property type="match status" value="1"/>
</dbReference>
<feature type="chain" id="PRO_5016278999" evidence="14">
    <location>
        <begin position="24"/>
        <end position="695"/>
    </location>
</feature>
<proteinExistence type="inferred from homology"/>
<evidence type="ECO:0000256" key="14">
    <source>
        <dbReference type="SAM" id="SignalP"/>
    </source>
</evidence>
<organism evidence="17 18">
    <name type="scientific">Parazoarcus communis SWub3 = DSM 12120</name>
    <dbReference type="NCBI Taxonomy" id="1121029"/>
    <lineage>
        <taxon>Bacteria</taxon>
        <taxon>Pseudomonadati</taxon>
        <taxon>Pseudomonadota</taxon>
        <taxon>Betaproteobacteria</taxon>
        <taxon>Rhodocyclales</taxon>
        <taxon>Zoogloeaceae</taxon>
        <taxon>Parazoarcus</taxon>
    </lineage>
</organism>
<gene>
    <name evidence="17" type="ORF">DNK49_03635</name>
</gene>
<accession>A0A323V1L1</accession>
<reference evidence="17 18" key="1">
    <citation type="submission" date="2018-06" db="EMBL/GenBank/DDBJ databases">
        <title>Azoarcus communis strain SWub3 genome.</title>
        <authorList>
            <person name="Zorraquino Salvo V."/>
            <person name="Toubiana D."/>
            <person name="Blumwald E."/>
        </authorList>
    </citation>
    <scope>NUCLEOTIDE SEQUENCE [LARGE SCALE GENOMIC DNA]</scope>
    <source>
        <strain evidence="17 18">SWub3</strain>
    </source>
</reference>
<comment type="similarity">
    <text evidence="2 12 13">Belongs to the TonB-dependent receptor family.</text>
</comment>
<evidence type="ECO:0000313" key="17">
    <source>
        <dbReference type="EMBL" id="PZA18627.1"/>
    </source>
</evidence>
<feature type="domain" description="TonB-dependent receptor-like beta-barrel" evidence="15">
    <location>
        <begin position="234"/>
        <end position="664"/>
    </location>
</feature>
<evidence type="ECO:0000256" key="2">
    <source>
        <dbReference type="ARBA" id="ARBA00009810"/>
    </source>
</evidence>
<dbReference type="AlphaFoldDB" id="A0A323V1L1"/>
<dbReference type="PANTHER" id="PTHR32552">
    <property type="entry name" value="FERRICHROME IRON RECEPTOR-RELATED"/>
    <property type="match status" value="1"/>
</dbReference>
<evidence type="ECO:0000256" key="5">
    <source>
        <dbReference type="ARBA" id="ARBA00022692"/>
    </source>
</evidence>
<protein>
    <submittedName>
        <fullName evidence="17">TonB-dependent siderophore receptor</fullName>
    </submittedName>
</protein>
<evidence type="ECO:0000256" key="7">
    <source>
        <dbReference type="ARBA" id="ARBA00023065"/>
    </source>
</evidence>
<dbReference type="Proteomes" id="UP000248259">
    <property type="component" value="Unassembled WGS sequence"/>
</dbReference>
<feature type="signal peptide" evidence="14">
    <location>
        <begin position="1"/>
        <end position="23"/>
    </location>
</feature>
<keyword evidence="3 12" id="KW-0813">Transport</keyword>
<keyword evidence="11 12" id="KW-0998">Cell outer membrane</keyword>
<evidence type="ECO:0000256" key="9">
    <source>
        <dbReference type="ARBA" id="ARBA00023136"/>
    </source>
</evidence>
<evidence type="ECO:0000256" key="3">
    <source>
        <dbReference type="ARBA" id="ARBA00022448"/>
    </source>
</evidence>
<keyword evidence="8 13" id="KW-0798">TonB box</keyword>
<dbReference type="InterPro" id="IPR039426">
    <property type="entry name" value="TonB-dep_rcpt-like"/>
</dbReference>
<evidence type="ECO:0000256" key="8">
    <source>
        <dbReference type="ARBA" id="ARBA00023077"/>
    </source>
</evidence>
<comment type="caution">
    <text evidence="17">The sequence shown here is derived from an EMBL/GenBank/DDBJ whole genome shotgun (WGS) entry which is preliminary data.</text>
</comment>
<dbReference type="GO" id="GO:0015344">
    <property type="term" value="F:siderophore uptake transmembrane transporter activity"/>
    <property type="evidence" value="ECO:0007669"/>
    <property type="project" value="TreeGrafter"/>
</dbReference>
<dbReference type="EMBL" id="QKOE01000001">
    <property type="protein sequence ID" value="PZA18627.1"/>
    <property type="molecule type" value="Genomic_DNA"/>
</dbReference>
<keyword evidence="7" id="KW-0406">Ion transport</keyword>